<organism evidence="2 3">
    <name type="scientific">Allacma fusca</name>
    <dbReference type="NCBI Taxonomy" id="39272"/>
    <lineage>
        <taxon>Eukaryota</taxon>
        <taxon>Metazoa</taxon>
        <taxon>Ecdysozoa</taxon>
        <taxon>Arthropoda</taxon>
        <taxon>Hexapoda</taxon>
        <taxon>Collembola</taxon>
        <taxon>Symphypleona</taxon>
        <taxon>Sminthuridae</taxon>
        <taxon>Allacma</taxon>
    </lineage>
</organism>
<keyword evidence="3" id="KW-1185">Reference proteome</keyword>
<dbReference type="AlphaFoldDB" id="A0A8J2LF75"/>
<comment type="caution">
    <text evidence="2">The sequence shown here is derived from an EMBL/GenBank/DDBJ whole genome shotgun (WGS) entry which is preliminary data.</text>
</comment>
<evidence type="ECO:0000256" key="1">
    <source>
        <dbReference type="SAM" id="Phobius"/>
    </source>
</evidence>
<protein>
    <submittedName>
        <fullName evidence="2">Uncharacterized protein</fullName>
    </submittedName>
</protein>
<feature type="transmembrane region" description="Helical" evidence="1">
    <location>
        <begin position="15"/>
        <end position="33"/>
    </location>
</feature>
<keyword evidence="1" id="KW-0812">Transmembrane</keyword>
<feature type="non-terminal residue" evidence="2">
    <location>
        <position position="55"/>
    </location>
</feature>
<dbReference type="Proteomes" id="UP000708208">
    <property type="component" value="Unassembled WGS sequence"/>
</dbReference>
<keyword evidence="1" id="KW-0472">Membrane</keyword>
<evidence type="ECO:0000313" key="3">
    <source>
        <dbReference type="Proteomes" id="UP000708208"/>
    </source>
</evidence>
<accession>A0A8J2LF75</accession>
<sequence>MLFNSCRIIQRVKPVLVPFVLGFFSGFIFYLLLQPLTHNQKERNESYTTVKLDIR</sequence>
<reference evidence="2" key="1">
    <citation type="submission" date="2021-06" db="EMBL/GenBank/DDBJ databases">
        <authorList>
            <person name="Hodson N. C."/>
            <person name="Mongue J. A."/>
            <person name="Jaron S. K."/>
        </authorList>
    </citation>
    <scope>NUCLEOTIDE SEQUENCE</scope>
</reference>
<keyword evidence="1" id="KW-1133">Transmembrane helix</keyword>
<gene>
    <name evidence="2" type="ORF">AFUS01_LOCUS31786</name>
</gene>
<evidence type="ECO:0000313" key="2">
    <source>
        <dbReference type="EMBL" id="CAG7821449.1"/>
    </source>
</evidence>
<proteinExistence type="predicted"/>
<dbReference type="EMBL" id="CAJVCH010511224">
    <property type="protein sequence ID" value="CAG7821449.1"/>
    <property type="molecule type" value="Genomic_DNA"/>
</dbReference>
<name>A0A8J2LF75_9HEXA</name>